<comment type="caution">
    <text evidence="1">The sequence shown here is derived from an EMBL/GenBank/DDBJ whole genome shotgun (WGS) entry which is preliminary data.</text>
</comment>
<dbReference type="AlphaFoldDB" id="A0A8G2CMQ9"/>
<evidence type="ECO:0000313" key="1">
    <source>
        <dbReference type="EMBL" id="SIR29335.1"/>
    </source>
</evidence>
<accession>A0A8G2CMQ9</accession>
<gene>
    <name evidence="1" type="ORF">SAMN05421828_12323</name>
</gene>
<organism evidence="1 2">
    <name type="scientific">Acidiphilium rubrum</name>
    <dbReference type="NCBI Taxonomy" id="526"/>
    <lineage>
        <taxon>Bacteria</taxon>
        <taxon>Pseudomonadati</taxon>
        <taxon>Pseudomonadota</taxon>
        <taxon>Alphaproteobacteria</taxon>
        <taxon>Acetobacterales</taxon>
        <taxon>Acidocellaceae</taxon>
        <taxon>Acidiphilium</taxon>
    </lineage>
</organism>
<reference evidence="1 2" key="1">
    <citation type="submission" date="2017-01" db="EMBL/GenBank/DDBJ databases">
        <authorList>
            <person name="Varghese N."/>
            <person name="Submissions S."/>
        </authorList>
    </citation>
    <scope>NUCLEOTIDE SEQUENCE [LARGE SCALE GENOMIC DNA]</scope>
    <source>
        <strain evidence="1 2">ATCC 35905</strain>
    </source>
</reference>
<proteinExistence type="predicted"/>
<protein>
    <submittedName>
        <fullName evidence="1">Uncharacterized protein</fullName>
    </submittedName>
</protein>
<dbReference type="EMBL" id="FTNE01000023">
    <property type="protein sequence ID" value="SIR29335.1"/>
    <property type="molecule type" value="Genomic_DNA"/>
</dbReference>
<keyword evidence="2" id="KW-1185">Reference proteome</keyword>
<name>A0A8G2CMQ9_ACIRU</name>
<evidence type="ECO:0000313" key="2">
    <source>
        <dbReference type="Proteomes" id="UP000186308"/>
    </source>
</evidence>
<sequence length="112" mass="12699">MLANFTVVAPHTGPRYYFVELSAEDTHQPVVQFYLWRGMSVSIRLQLGEYQLHYAEGSHWYGSGRMFGDNGRIFEADQPLALFATGYGVMGRVVYLHHVLGGNLPVHHTGRF</sequence>
<dbReference type="Proteomes" id="UP000186308">
    <property type="component" value="Unassembled WGS sequence"/>
</dbReference>